<dbReference type="PANTHER" id="PTHR21556">
    <property type="entry name" value="TRESLIN"/>
    <property type="match status" value="1"/>
</dbReference>
<protein>
    <recommendedName>
        <fullName evidence="4">Treslin</fullName>
    </recommendedName>
</protein>
<evidence type="ECO:0000313" key="2">
    <source>
        <dbReference type="EMBL" id="KAH7538140.1"/>
    </source>
</evidence>
<dbReference type="InterPro" id="IPR026153">
    <property type="entry name" value="Treslin"/>
</dbReference>
<feature type="region of interest" description="Disordered" evidence="1">
    <location>
        <begin position="557"/>
        <end position="586"/>
    </location>
</feature>
<dbReference type="GO" id="GO:0005634">
    <property type="term" value="C:nucleus"/>
    <property type="evidence" value="ECO:0007669"/>
    <property type="project" value="InterPro"/>
</dbReference>
<feature type="compositionally biased region" description="Polar residues" evidence="1">
    <location>
        <begin position="902"/>
        <end position="914"/>
    </location>
</feature>
<dbReference type="PANTHER" id="PTHR21556:SF2">
    <property type="entry name" value="TRESLIN"/>
    <property type="match status" value="1"/>
</dbReference>
<feature type="compositionally biased region" description="Polar residues" evidence="1">
    <location>
        <begin position="1046"/>
        <end position="1055"/>
    </location>
</feature>
<dbReference type="GO" id="GO:0007095">
    <property type="term" value="P:mitotic G2 DNA damage checkpoint signaling"/>
    <property type="evidence" value="ECO:0007669"/>
    <property type="project" value="TreeGrafter"/>
</dbReference>
<dbReference type="AlphaFoldDB" id="A0A978VRG5"/>
<dbReference type="Proteomes" id="UP000813462">
    <property type="component" value="Unassembled WGS sequence"/>
</dbReference>
<dbReference type="GO" id="GO:0006260">
    <property type="term" value="P:DNA replication"/>
    <property type="evidence" value="ECO:0007669"/>
    <property type="project" value="InterPro"/>
</dbReference>
<reference evidence="2" key="1">
    <citation type="journal article" date="2021" name="Front. Plant Sci.">
        <title>Chromosome-Scale Genome Assembly for Chinese Sour Jujube and Insights Into Its Genome Evolution and Domestication Signature.</title>
        <authorList>
            <person name="Shen L.-Y."/>
            <person name="Luo H."/>
            <person name="Wang X.-L."/>
            <person name="Wang X.-M."/>
            <person name="Qiu X.-J."/>
            <person name="Liu H."/>
            <person name="Zhou S.-S."/>
            <person name="Jia K.-H."/>
            <person name="Nie S."/>
            <person name="Bao Y.-T."/>
            <person name="Zhang R.-G."/>
            <person name="Yun Q.-Z."/>
            <person name="Chai Y.-H."/>
            <person name="Lu J.-Y."/>
            <person name="Li Y."/>
            <person name="Zhao S.-W."/>
            <person name="Mao J.-F."/>
            <person name="Jia S.-G."/>
            <person name="Mao Y.-M."/>
        </authorList>
    </citation>
    <scope>NUCLEOTIDE SEQUENCE</scope>
    <source>
        <strain evidence="2">AT0</strain>
        <tissue evidence="2">Leaf</tissue>
    </source>
</reference>
<organism evidence="2 3">
    <name type="scientific">Ziziphus jujuba var. spinosa</name>
    <dbReference type="NCBI Taxonomy" id="714518"/>
    <lineage>
        <taxon>Eukaryota</taxon>
        <taxon>Viridiplantae</taxon>
        <taxon>Streptophyta</taxon>
        <taxon>Embryophyta</taxon>
        <taxon>Tracheophyta</taxon>
        <taxon>Spermatophyta</taxon>
        <taxon>Magnoliopsida</taxon>
        <taxon>eudicotyledons</taxon>
        <taxon>Gunneridae</taxon>
        <taxon>Pentapetalae</taxon>
        <taxon>rosids</taxon>
        <taxon>fabids</taxon>
        <taxon>Rosales</taxon>
        <taxon>Rhamnaceae</taxon>
        <taxon>Paliureae</taxon>
        <taxon>Ziziphus</taxon>
    </lineage>
</organism>
<proteinExistence type="predicted"/>
<evidence type="ECO:0000256" key="1">
    <source>
        <dbReference type="SAM" id="MobiDB-lite"/>
    </source>
</evidence>
<dbReference type="EMBL" id="JAEACU010000003">
    <property type="protein sequence ID" value="KAH7538140.1"/>
    <property type="molecule type" value="Genomic_DNA"/>
</dbReference>
<feature type="compositionally biased region" description="Basic residues" evidence="1">
    <location>
        <begin position="1002"/>
        <end position="1011"/>
    </location>
</feature>
<comment type="caution">
    <text evidence="2">The sequence shown here is derived from an EMBL/GenBank/DDBJ whole genome shotgun (WGS) entry which is preliminary data.</text>
</comment>
<dbReference type="GO" id="GO:0030174">
    <property type="term" value="P:regulation of DNA-templated DNA replication initiation"/>
    <property type="evidence" value="ECO:0007669"/>
    <property type="project" value="TreeGrafter"/>
</dbReference>
<gene>
    <name evidence="2" type="ORF">FEM48_Zijuj03G0167500</name>
</gene>
<feature type="region of interest" description="Disordered" evidence="1">
    <location>
        <begin position="902"/>
        <end position="924"/>
    </location>
</feature>
<evidence type="ECO:0008006" key="4">
    <source>
        <dbReference type="Google" id="ProtNLM"/>
    </source>
</evidence>
<dbReference type="GO" id="GO:0003682">
    <property type="term" value="F:chromatin binding"/>
    <property type="evidence" value="ECO:0007669"/>
    <property type="project" value="TreeGrafter"/>
</dbReference>
<evidence type="ECO:0000313" key="3">
    <source>
        <dbReference type="Proteomes" id="UP000813462"/>
    </source>
</evidence>
<dbReference type="OrthoDB" id="1913152at2759"/>
<dbReference type="GO" id="GO:0033314">
    <property type="term" value="P:mitotic DNA replication checkpoint signaling"/>
    <property type="evidence" value="ECO:0007669"/>
    <property type="project" value="InterPro"/>
</dbReference>
<accession>A0A978VRG5</accession>
<dbReference type="GO" id="GO:0010212">
    <property type="term" value="P:response to ionizing radiation"/>
    <property type="evidence" value="ECO:0007669"/>
    <property type="project" value="InterPro"/>
</dbReference>
<sequence length="1067" mass="120970">MLFQKRRRFWSLLQPFFLNYFLPVFSATNPHRFLFSFFYSLSLSLSLSLPSEMEYDQNPIDLITDYHKTQRIVFLIDLNPLLHLQNPAPFINCLLSSTKTFLSFKPISSSLFAFKLFFSSLSPLLSSSKLHPFLSHSSRSLSFDRPIPTFNSLSQTLNSLPSFHANPLPDSSPRASCLAASMRQLLHDYAWDSVIDDDRIAGTVLVRSNLVVLFSQCCRSLKCLSEFLNVGMNDECLENASVFNESFCALFSNVNDAFLSRDIQFSWVDVRYGIECGEDEIGIHESESSFGFLKGGISSLGWGFCSTSSIVLGSSLVPFGLIYPKILISSNIFCFGGNFSEKLQVQLSLEILDVTQKPLECKCGDLEFIDLNLPRNNRSEDDYIMVIPEMKSSGKVGNELKKTLWSTFGDGVKKLQIKALRLCVEFEKFKGQLSDPILVRECLGKTGKDQKGSSSEHLADKVLEMLAIELGEFVPRKSTPIWQILLSFLYREGYWALVSLSNHCGDSRLGILKPFTVSSALLFILDDGFDSQMMLHELDGAKDSQFCRKMNLEISEPNTDLKPSYGPSPSAKCSEDRDGKKKGKRQQKLLQDITWTAFCKAAFKHSELKLEEVYFAGGCTSSKKLKFLKCWMRQTKKSSCSNPILEENSKPHPDLPEEVDDRLPELHQENEQPISSSASAGENFMTENSRIQDEAAAEFRAENPEAFLSNLSSKIIQGLESEGVDLRAFAQRLVSSSIYWLSRKLEIETNSESQTSGKTKDNGGFFTAELFKLLLRDPKDLIAKNKSNDPSFQAPDPGSASEKIVREYELQILFRMEILQSEVAEYIGESMKQKFVKQICSLLETIQCHLEGGFFGDWSLDNYVGKIIKARYCDTLGDVVNKIYKRMDLLLFADEDELPNRLLNSEDSNQSWKQNPARDELGENHRITEPVSADGESHKPLEDDNASVKMITKDDHARKLIKARERRERARRFSSFTSWVPDLQRVWAPKQPKVMKPNWNPLRKHSKRKKDRGVASYDTVCETPMTGKENSSRRRSCIDDEEDYQGYNNNNHQPCSSVSKALFQDPC</sequence>
<name>A0A978VRG5_ZIZJJ</name>
<feature type="region of interest" description="Disordered" evidence="1">
    <location>
        <begin position="994"/>
        <end position="1055"/>
    </location>
</feature>